<reference evidence="1 2" key="1">
    <citation type="submission" date="2015-01" db="EMBL/GenBank/DDBJ databases">
        <title>Evolution of Trichinella species and genotypes.</title>
        <authorList>
            <person name="Korhonen P.K."/>
            <person name="Edoardo P."/>
            <person name="Giuseppe L.R."/>
            <person name="Gasser R.B."/>
        </authorList>
    </citation>
    <scope>NUCLEOTIDE SEQUENCE [LARGE SCALE GENOMIC DNA]</scope>
    <source>
        <strain evidence="1">ISS37</strain>
    </source>
</reference>
<protein>
    <submittedName>
        <fullName evidence="1">Uncharacterized protein</fullName>
    </submittedName>
</protein>
<evidence type="ECO:0000313" key="2">
    <source>
        <dbReference type="Proteomes" id="UP000054630"/>
    </source>
</evidence>
<dbReference type="Proteomes" id="UP000054630">
    <property type="component" value="Unassembled WGS sequence"/>
</dbReference>
<evidence type="ECO:0000313" key="1">
    <source>
        <dbReference type="EMBL" id="KRX11651.1"/>
    </source>
</evidence>
<accession>A0A0V0RB15</accession>
<organism evidence="1 2">
    <name type="scientific">Trichinella nelsoni</name>
    <dbReference type="NCBI Taxonomy" id="6336"/>
    <lineage>
        <taxon>Eukaryota</taxon>
        <taxon>Metazoa</taxon>
        <taxon>Ecdysozoa</taxon>
        <taxon>Nematoda</taxon>
        <taxon>Enoplea</taxon>
        <taxon>Dorylaimia</taxon>
        <taxon>Trichinellida</taxon>
        <taxon>Trichinellidae</taxon>
        <taxon>Trichinella</taxon>
    </lineage>
</organism>
<name>A0A0V0RB15_9BILA</name>
<sequence length="43" mass="4933">MKALQDVLAQRLWYYQLVTCFVLCVRHSSAEQDASGIFLEVSL</sequence>
<dbReference type="AlphaFoldDB" id="A0A0V0RB15"/>
<proteinExistence type="predicted"/>
<gene>
    <name evidence="1" type="ORF">T07_1995</name>
</gene>
<keyword evidence="2" id="KW-1185">Reference proteome</keyword>
<comment type="caution">
    <text evidence="1">The sequence shown here is derived from an EMBL/GenBank/DDBJ whole genome shotgun (WGS) entry which is preliminary data.</text>
</comment>
<dbReference type="EMBL" id="JYDL01001707">
    <property type="protein sequence ID" value="KRX11651.1"/>
    <property type="molecule type" value="Genomic_DNA"/>
</dbReference>